<keyword evidence="6" id="KW-1185">Reference proteome</keyword>
<proteinExistence type="predicted"/>
<dbReference type="EMBL" id="CP121261">
    <property type="protein sequence ID" value="WFP10928.1"/>
    <property type="molecule type" value="Genomic_DNA"/>
</dbReference>
<feature type="compositionally biased region" description="Pro residues" evidence="3">
    <location>
        <begin position="1"/>
        <end position="11"/>
    </location>
</feature>
<feature type="region of interest" description="Disordered" evidence="3">
    <location>
        <begin position="1"/>
        <end position="21"/>
    </location>
</feature>
<evidence type="ECO:0000259" key="4">
    <source>
        <dbReference type="PROSITE" id="PS01124"/>
    </source>
</evidence>
<gene>
    <name evidence="5" type="ORF">P8T11_14065</name>
</gene>
<dbReference type="InterPro" id="IPR009057">
    <property type="entry name" value="Homeodomain-like_sf"/>
</dbReference>
<dbReference type="PROSITE" id="PS01124">
    <property type="entry name" value="HTH_ARAC_FAMILY_2"/>
    <property type="match status" value="1"/>
</dbReference>
<reference evidence="5 6" key="1">
    <citation type="submission" date="2023-03" db="EMBL/GenBank/DDBJ databases">
        <title>Achromobacter spanius LIG8.</title>
        <authorList>
            <person name="Shrestha S."/>
        </authorList>
    </citation>
    <scope>NUCLEOTIDE SEQUENCE [LARGE SCALE GENOMIC DNA]</scope>
    <source>
        <strain evidence="5 6">LIG8</strain>
    </source>
</reference>
<dbReference type="SMART" id="SM00342">
    <property type="entry name" value="HTH_ARAC"/>
    <property type="match status" value="1"/>
</dbReference>
<sequence length="281" mass="30628">MRPHPFPPTPFDPDSSSQPAFAMPVDAANRDNESPTHRHHMGQLVLALRGGVTCSVPQGLWMVPPQCGVWIPGGVPHSNRVTANGRVYFLFVPSAASGLPDECCTLAITPLVRELIVHLAALPAAEVPANANRQLADVLIEQLRRMPTERLHLPLSDHPRLREIATALNADPADRSTVAQWGKRVAMSERTLARLVQQEVGMSFGRWRQQLHIIVALQRLSAGVSVQRTAEDLGYESVSAFITMFKKTLGKTPARYFADKAQEPFADKSQHPASPGAPGPA</sequence>
<dbReference type="RefSeq" id="WP_268081368.1">
    <property type="nucleotide sequence ID" value="NZ_CP106885.1"/>
</dbReference>
<dbReference type="SUPFAM" id="SSF46689">
    <property type="entry name" value="Homeodomain-like"/>
    <property type="match status" value="1"/>
</dbReference>
<evidence type="ECO:0000313" key="6">
    <source>
        <dbReference type="Proteomes" id="UP001214170"/>
    </source>
</evidence>
<dbReference type="InterPro" id="IPR011051">
    <property type="entry name" value="RmlC_Cupin_sf"/>
</dbReference>
<dbReference type="Pfam" id="PF12833">
    <property type="entry name" value="HTH_18"/>
    <property type="match status" value="1"/>
</dbReference>
<dbReference type="Gene3D" id="1.10.10.60">
    <property type="entry name" value="Homeodomain-like"/>
    <property type="match status" value="1"/>
</dbReference>
<keyword evidence="1" id="KW-0805">Transcription regulation</keyword>
<accession>A0ABY8H2L6</accession>
<feature type="region of interest" description="Disordered" evidence="3">
    <location>
        <begin position="260"/>
        <end position="281"/>
    </location>
</feature>
<dbReference type="InterPro" id="IPR014710">
    <property type="entry name" value="RmlC-like_jellyroll"/>
</dbReference>
<evidence type="ECO:0000256" key="3">
    <source>
        <dbReference type="SAM" id="MobiDB-lite"/>
    </source>
</evidence>
<feature type="compositionally biased region" description="Basic and acidic residues" evidence="3">
    <location>
        <begin position="260"/>
        <end position="270"/>
    </location>
</feature>
<dbReference type="Proteomes" id="UP001214170">
    <property type="component" value="Chromosome"/>
</dbReference>
<feature type="domain" description="HTH araC/xylS-type" evidence="4">
    <location>
        <begin position="162"/>
        <end position="259"/>
    </location>
</feature>
<dbReference type="CDD" id="cd06124">
    <property type="entry name" value="cupin_NimR-like_N"/>
    <property type="match status" value="1"/>
</dbReference>
<dbReference type="Gene3D" id="2.60.120.10">
    <property type="entry name" value="Jelly Rolls"/>
    <property type="match status" value="1"/>
</dbReference>
<dbReference type="SUPFAM" id="SSF51182">
    <property type="entry name" value="RmlC-like cupins"/>
    <property type="match status" value="1"/>
</dbReference>
<evidence type="ECO:0000256" key="1">
    <source>
        <dbReference type="ARBA" id="ARBA00023015"/>
    </source>
</evidence>
<protein>
    <submittedName>
        <fullName evidence="5">Helix-turn-helix transcriptional regulator</fullName>
    </submittedName>
</protein>
<dbReference type="PANTHER" id="PTHR11019:SF199">
    <property type="entry name" value="HTH-TYPE TRANSCRIPTIONAL REGULATOR NIMR"/>
    <property type="match status" value="1"/>
</dbReference>
<dbReference type="InterPro" id="IPR018060">
    <property type="entry name" value="HTH_AraC"/>
</dbReference>
<evidence type="ECO:0000313" key="5">
    <source>
        <dbReference type="EMBL" id="WFP10928.1"/>
    </source>
</evidence>
<evidence type="ECO:0000256" key="2">
    <source>
        <dbReference type="ARBA" id="ARBA00023163"/>
    </source>
</evidence>
<keyword evidence="2" id="KW-0804">Transcription</keyword>
<dbReference type="PANTHER" id="PTHR11019">
    <property type="entry name" value="HTH-TYPE TRANSCRIPTIONAL REGULATOR NIMR"/>
    <property type="match status" value="1"/>
</dbReference>
<organism evidence="5 6">
    <name type="scientific">Achromobacter spanius</name>
    <dbReference type="NCBI Taxonomy" id="217203"/>
    <lineage>
        <taxon>Bacteria</taxon>
        <taxon>Pseudomonadati</taxon>
        <taxon>Pseudomonadota</taxon>
        <taxon>Betaproteobacteria</taxon>
        <taxon>Burkholderiales</taxon>
        <taxon>Alcaligenaceae</taxon>
        <taxon>Achromobacter</taxon>
    </lineage>
</organism>
<name>A0ABY8H2L6_9BURK</name>